<protein>
    <submittedName>
        <fullName evidence="3">Putative neprosin activation peptide</fullName>
    </submittedName>
</protein>
<accession>A0A396JG37</accession>
<dbReference type="Proteomes" id="UP000265566">
    <property type="component" value="Chromosome 1"/>
</dbReference>
<dbReference type="PANTHER" id="PTHR31589:SF111">
    <property type="entry name" value="NEPROSIN DOMAIN-CONTAINING PROTEIN"/>
    <property type="match status" value="1"/>
</dbReference>
<evidence type="ECO:0000313" key="3">
    <source>
        <dbReference type="EMBL" id="RHN77169.1"/>
    </source>
</evidence>
<evidence type="ECO:0000313" key="4">
    <source>
        <dbReference type="Proteomes" id="UP000265566"/>
    </source>
</evidence>
<dbReference type="EMBL" id="PSQE01000001">
    <property type="protein sequence ID" value="RHN77169.1"/>
    <property type="molecule type" value="Genomic_DNA"/>
</dbReference>
<dbReference type="AlphaFoldDB" id="A0A396JG37"/>
<dbReference type="InterPro" id="IPR025521">
    <property type="entry name" value="Neprosin_propep"/>
</dbReference>
<dbReference type="PANTHER" id="PTHR31589">
    <property type="entry name" value="PROTEIN, PUTATIVE (DUF239)-RELATED-RELATED"/>
    <property type="match status" value="1"/>
</dbReference>
<sequence>MGSKVIFMLLVLCITVYGTNNDDSFSRQKVLEVEKKLQHLRKHSLKTIKSEDGDIIDCIDIKKQPAFDHPALKNHKIQVNVLHVIPFFFFLQYFCVNL</sequence>
<dbReference type="Pfam" id="PF14365">
    <property type="entry name" value="Neprosin_AP"/>
    <property type="match status" value="1"/>
</dbReference>
<comment type="caution">
    <text evidence="3">The sequence shown here is derived from an EMBL/GenBank/DDBJ whole genome shotgun (WGS) entry which is preliminary data.</text>
</comment>
<reference evidence="4" key="1">
    <citation type="journal article" date="2018" name="Nat. Plants">
        <title>Whole-genome landscape of Medicago truncatula symbiotic genes.</title>
        <authorList>
            <person name="Pecrix Y."/>
            <person name="Staton S.E."/>
            <person name="Sallet E."/>
            <person name="Lelandais-Briere C."/>
            <person name="Moreau S."/>
            <person name="Carrere S."/>
            <person name="Blein T."/>
            <person name="Jardinaud M.F."/>
            <person name="Latrasse D."/>
            <person name="Zouine M."/>
            <person name="Zahm M."/>
            <person name="Kreplak J."/>
            <person name="Mayjonade B."/>
            <person name="Satge C."/>
            <person name="Perez M."/>
            <person name="Cauet S."/>
            <person name="Marande W."/>
            <person name="Chantry-Darmon C."/>
            <person name="Lopez-Roques C."/>
            <person name="Bouchez O."/>
            <person name="Berard A."/>
            <person name="Debelle F."/>
            <person name="Munos S."/>
            <person name="Bendahmane A."/>
            <person name="Berges H."/>
            <person name="Niebel A."/>
            <person name="Buitink J."/>
            <person name="Frugier F."/>
            <person name="Benhamed M."/>
            <person name="Crespi M."/>
            <person name="Gouzy J."/>
            <person name="Gamas P."/>
        </authorList>
    </citation>
    <scope>NUCLEOTIDE SEQUENCE [LARGE SCALE GENOMIC DNA]</scope>
    <source>
        <strain evidence="4">cv. Jemalong A17</strain>
    </source>
</reference>
<evidence type="ECO:0000256" key="1">
    <source>
        <dbReference type="SAM" id="SignalP"/>
    </source>
</evidence>
<feature type="signal peptide" evidence="1">
    <location>
        <begin position="1"/>
        <end position="18"/>
    </location>
</feature>
<evidence type="ECO:0000259" key="2">
    <source>
        <dbReference type="Pfam" id="PF14365"/>
    </source>
</evidence>
<feature type="chain" id="PRO_5017335790" evidence="1">
    <location>
        <begin position="19"/>
        <end position="98"/>
    </location>
</feature>
<gene>
    <name evidence="3" type="ORF">MtrunA17_Chr1g0151861</name>
</gene>
<dbReference type="InterPro" id="IPR053168">
    <property type="entry name" value="Glutamic_endopeptidase"/>
</dbReference>
<organism evidence="3 4">
    <name type="scientific">Medicago truncatula</name>
    <name type="common">Barrel medic</name>
    <name type="synonym">Medicago tribuloides</name>
    <dbReference type="NCBI Taxonomy" id="3880"/>
    <lineage>
        <taxon>Eukaryota</taxon>
        <taxon>Viridiplantae</taxon>
        <taxon>Streptophyta</taxon>
        <taxon>Embryophyta</taxon>
        <taxon>Tracheophyta</taxon>
        <taxon>Spermatophyta</taxon>
        <taxon>Magnoliopsida</taxon>
        <taxon>eudicotyledons</taxon>
        <taxon>Gunneridae</taxon>
        <taxon>Pentapetalae</taxon>
        <taxon>rosids</taxon>
        <taxon>fabids</taxon>
        <taxon>Fabales</taxon>
        <taxon>Fabaceae</taxon>
        <taxon>Papilionoideae</taxon>
        <taxon>50 kb inversion clade</taxon>
        <taxon>NPAAA clade</taxon>
        <taxon>Hologalegina</taxon>
        <taxon>IRL clade</taxon>
        <taxon>Trifolieae</taxon>
        <taxon>Medicago</taxon>
    </lineage>
</organism>
<feature type="domain" description="Neprosin activation peptide" evidence="2">
    <location>
        <begin position="47"/>
        <end position="80"/>
    </location>
</feature>
<keyword evidence="1" id="KW-0732">Signal</keyword>
<proteinExistence type="predicted"/>
<name>A0A396JG37_MEDTR</name>
<dbReference type="Gramene" id="rna595">
    <property type="protein sequence ID" value="RHN77169.1"/>
    <property type="gene ID" value="gene595"/>
</dbReference>